<feature type="transmembrane region" description="Helical" evidence="2">
    <location>
        <begin position="762"/>
        <end position="778"/>
    </location>
</feature>
<feature type="compositionally biased region" description="Polar residues" evidence="1">
    <location>
        <begin position="129"/>
        <end position="141"/>
    </location>
</feature>
<keyword evidence="2" id="KW-0472">Membrane</keyword>
<feature type="transmembrane region" description="Helical" evidence="2">
    <location>
        <begin position="733"/>
        <end position="750"/>
    </location>
</feature>
<protein>
    <recommendedName>
        <fullName evidence="5">Man1/Src1 C-terminal domain-containing protein</fullName>
    </recommendedName>
</protein>
<dbReference type="AlphaFoldDB" id="A0ABD3NT52"/>
<evidence type="ECO:0000256" key="1">
    <source>
        <dbReference type="SAM" id="MobiDB-lite"/>
    </source>
</evidence>
<keyword evidence="2" id="KW-0812">Transmembrane</keyword>
<evidence type="ECO:0008006" key="5">
    <source>
        <dbReference type="Google" id="ProtNLM"/>
    </source>
</evidence>
<keyword evidence="4" id="KW-1185">Reference proteome</keyword>
<feature type="compositionally biased region" description="Basic and acidic residues" evidence="1">
    <location>
        <begin position="157"/>
        <end position="185"/>
    </location>
</feature>
<sequence length="906" mass="100694">MPKRKAIDDEQEEQTPTPKKPKTFAERQQEARQKAKAKIYKQTPETKNEEKSPVAKKVASASKTVKKRSRKSTGTDNDSSDTDHSHSSSRRRSTGTNTTTRRRGRSTAAAAAVGEFKFDPIPEEEPVVQVQTTGPNGTPIKSNEIDGTYQFSAGKSLEGKSKTPEEEASKKRQKEKRDRLREEMKKKRLSLGKTEVIRAAKEPEVVQLAPPSIPAAATIPAADMPKEPPATAPAAAATTLKEPPAASQPKQKSPPKAIAAIFAPQNKSKYYTAHRPNADKKFDPNQPFPTHDYVVPTAAYCGCGPTPALKKKKKKKGDLCLEPSGGDAIFGRKESFSKQLDNIPAVDPPYHSQRRDSCSVSEDEKESRRAVDPDGSVAAYRKSIQMNTEEELKESVARARGMISFVSDSNKKRRARIGIKSAAAEENVAVQLLRLLDGTNGGKEPEEVGASEDHVKDGAMEEDAEIVVGSTTVSDDEAKPSFVKKMWKRAIWVLFAAMMVQLAFGVYYVATNHVLSPSVTSNNETKSASLNQSKPVEEEKQHHCFIDHPADFFAPDENMDEQLCAGIFVPCPQWGRCHAGLLHDCDDAGNQFNGIKLFVPNQNLDGCIVTEQVLEIVASVKEALATMTVAQHCKIWNNGNGNVIPPSEEQSYPMFRMEKVIETMQTMLVNDEKSILNDDHMTIQLLMWLEPVDSSVLRFGSLSAEEGVIDAIGLANAISPNSLSWPLSCSIRIMAWEALVLSIGIFWYLAKFAWYYICNHPIISAVALVMSYFVHLFMKRKRRLARIRELYPQVLEAAYDLLAELDNSEGYAVLMLRDDIVRSMYPTNIAARNFLYNEVWPRVIAEIHSDNRVRKFRKEANGKSLEHWDLHIQSKRGRRLRKSLGSAPELPAIVKTEEEAPAGRDP</sequence>
<reference evidence="3 4" key="1">
    <citation type="submission" date="2024-10" db="EMBL/GenBank/DDBJ databases">
        <title>Updated reference genomes for cyclostephanoid diatoms.</title>
        <authorList>
            <person name="Roberts W.R."/>
            <person name="Alverson A.J."/>
        </authorList>
    </citation>
    <scope>NUCLEOTIDE SEQUENCE [LARGE SCALE GENOMIC DNA]</scope>
    <source>
        <strain evidence="3 4">AJA010-31</strain>
    </source>
</reference>
<name>A0ABD3NT52_9STRA</name>
<feature type="region of interest" description="Disordered" evidence="1">
    <location>
        <begin position="342"/>
        <end position="374"/>
    </location>
</feature>
<comment type="caution">
    <text evidence="3">The sequence shown here is derived from an EMBL/GenBank/DDBJ whole genome shotgun (WGS) entry which is preliminary data.</text>
</comment>
<dbReference type="Proteomes" id="UP001530400">
    <property type="component" value="Unassembled WGS sequence"/>
</dbReference>
<evidence type="ECO:0000256" key="2">
    <source>
        <dbReference type="SAM" id="Phobius"/>
    </source>
</evidence>
<feature type="region of interest" description="Disordered" evidence="1">
    <location>
        <begin position="879"/>
        <end position="906"/>
    </location>
</feature>
<gene>
    <name evidence="3" type="ORF">ACHAWO_004149</name>
</gene>
<feature type="transmembrane region" description="Helical" evidence="2">
    <location>
        <begin position="490"/>
        <end position="510"/>
    </location>
</feature>
<dbReference type="EMBL" id="JALLPJ020001076">
    <property type="protein sequence ID" value="KAL3776910.1"/>
    <property type="molecule type" value="Genomic_DNA"/>
</dbReference>
<feature type="compositionally biased region" description="Basic and acidic residues" evidence="1">
    <location>
        <begin position="23"/>
        <end position="33"/>
    </location>
</feature>
<feature type="region of interest" description="Disordered" evidence="1">
    <location>
        <begin position="1"/>
        <end position="189"/>
    </location>
</feature>
<proteinExistence type="predicted"/>
<feature type="compositionally biased region" description="Basic and acidic residues" evidence="1">
    <location>
        <begin position="44"/>
        <end position="53"/>
    </location>
</feature>
<evidence type="ECO:0000313" key="3">
    <source>
        <dbReference type="EMBL" id="KAL3776910.1"/>
    </source>
</evidence>
<feature type="region of interest" description="Disordered" evidence="1">
    <location>
        <begin position="220"/>
        <end position="256"/>
    </location>
</feature>
<organism evidence="3 4">
    <name type="scientific">Cyclotella atomus</name>
    <dbReference type="NCBI Taxonomy" id="382360"/>
    <lineage>
        <taxon>Eukaryota</taxon>
        <taxon>Sar</taxon>
        <taxon>Stramenopiles</taxon>
        <taxon>Ochrophyta</taxon>
        <taxon>Bacillariophyta</taxon>
        <taxon>Coscinodiscophyceae</taxon>
        <taxon>Thalassiosirophycidae</taxon>
        <taxon>Stephanodiscales</taxon>
        <taxon>Stephanodiscaceae</taxon>
        <taxon>Cyclotella</taxon>
    </lineage>
</organism>
<feature type="compositionally biased region" description="Basic and acidic residues" evidence="1">
    <location>
        <begin position="895"/>
        <end position="906"/>
    </location>
</feature>
<keyword evidence="2" id="KW-1133">Transmembrane helix</keyword>
<evidence type="ECO:0000313" key="4">
    <source>
        <dbReference type="Proteomes" id="UP001530400"/>
    </source>
</evidence>
<accession>A0ABD3NT52</accession>
<feature type="compositionally biased region" description="Low complexity" evidence="1">
    <location>
        <begin position="232"/>
        <end position="245"/>
    </location>
</feature>